<dbReference type="Proteomes" id="UP000014760">
    <property type="component" value="Unassembled WGS sequence"/>
</dbReference>
<keyword evidence="3" id="KW-1185">Reference proteome</keyword>
<reference evidence="2" key="3">
    <citation type="submission" date="2015-06" db="UniProtKB">
        <authorList>
            <consortium name="EnsemblMetazoa"/>
        </authorList>
    </citation>
    <scope>IDENTIFICATION</scope>
</reference>
<dbReference type="EMBL" id="KB306169">
    <property type="protein sequence ID" value="ELU00102.1"/>
    <property type="molecule type" value="Genomic_DNA"/>
</dbReference>
<proteinExistence type="predicted"/>
<dbReference type="EnsemblMetazoa" id="CapteT188676">
    <property type="protein sequence ID" value="CapteP188676"/>
    <property type="gene ID" value="CapteG188676"/>
</dbReference>
<evidence type="ECO:0000313" key="2">
    <source>
        <dbReference type="EnsemblMetazoa" id="CapteP188676"/>
    </source>
</evidence>
<evidence type="ECO:0000313" key="3">
    <source>
        <dbReference type="Proteomes" id="UP000014760"/>
    </source>
</evidence>
<reference evidence="1 3" key="2">
    <citation type="journal article" date="2013" name="Nature">
        <title>Insights into bilaterian evolution from three spiralian genomes.</title>
        <authorList>
            <person name="Simakov O."/>
            <person name="Marletaz F."/>
            <person name="Cho S.J."/>
            <person name="Edsinger-Gonzales E."/>
            <person name="Havlak P."/>
            <person name="Hellsten U."/>
            <person name="Kuo D.H."/>
            <person name="Larsson T."/>
            <person name="Lv J."/>
            <person name="Arendt D."/>
            <person name="Savage R."/>
            <person name="Osoegawa K."/>
            <person name="de Jong P."/>
            <person name="Grimwood J."/>
            <person name="Chapman J.A."/>
            <person name="Shapiro H."/>
            <person name="Aerts A."/>
            <person name="Otillar R.P."/>
            <person name="Terry A.Y."/>
            <person name="Boore J.L."/>
            <person name="Grigoriev I.V."/>
            <person name="Lindberg D.R."/>
            <person name="Seaver E.C."/>
            <person name="Weisblat D.A."/>
            <person name="Putnam N.H."/>
            <person name="Rokhsar D.S."/>
        </authorList>
    </citation>
    <scope>NUCLEOTIDE SEQUENCE</scope>
    <source>
        <strain evidence="1 3">I ESC-2004</strain>
    </source>
</reference>
<dbReference type="AlphaFoldDB" id="R7U8S7"/>
<accession>R7U8S7</accession>
<organism evidence="1">
    <name type="scientific">Capitella teleta</name>
    <name type="common">Polychaete worm</name>
    <dbReference type="NCBI Taxonomy" id="283909"/>
    <lineage>
        <taxon>Eukaryota</taxon>
        <taxon>Metazoa</taxon>
        <taxon>Spiralia</taxon>
        <taxon>Lophotrochozoa</taxon>
        <taxon>Annelida</taxon>
        <taxon>Polychaeta</taxon>
        <taxon>Sedentaria</taxon>
        <taxon>Scolecida</taxon>
        <taxon>Capitellidae</taxon>
        <taxon>Capitella</taxon>
    </lineage>
</organism>
<dbReference type="EMBL" id="AMQN01009771">
    <property type="status" value="NOT_ANNOTATED_CDS"/>
    <property type="molecule type" value="Genomic_DNA"/>
</dbReference>
<protein>
    <submittedName>
        <fullName evidence="1 2">Uncharacterized protein</fullName>
    </submittedName>
</protein>
<dbReference type="HOGENOM" id="CLU_2173390_0_0_1"/>
<evidence type="ECO:0000313" key="1">
    <source>
        <dbReference type="EMBL" id="ELU00102.1"/>
    </source>
</evidence>
<name>R7U8S7_CAPTE</name>
<gene>
    <name evidence="1" type="ORF">CAPTEDRAFT_188676</name>
</gene>
<sequence length="110" mass="12131">MFMAGELMVSAGREFHAVMMRCRKAGGENCHIIELVEGLEKCSGAANCVPVSQACEWILGGSSKVDPSGSCEWILDVGFIEHKRNAGTWMVQVEHKIHESAYYITSGRRL</sequence>
<reference evidence="3" key="1">
    <citation type="submission" date="2012-12" db="EMBL/GenBank/DDBJ databases">
        <authorList>
            <person name="Hellsten U."/>
            <person name="Grimwood J."/>
            <person name="Chapman J.A."/>
            <person name="Shapiro H."/>
            <person name="Aerts A."/>
            <person name="Otillar R.P."/>
            <person name="Terry A.Y."/>
            <person name="Boore J.L."/>
            <person name="Simakov O."/>
            <person name="Marletaz F."/>
            <person name="Cho S.-J."/>
            <person name="Edsinger-Gonzales E."/>
            <person name="Havlak P."/>
            <person name="Kuo D.-H."/>
            <person name="Larsson T."/>
            <person name="Lv J."/>
            <person name="Arendt D."/>
            <person name="Savage R."/>
            <person name="Osoegawa K."/>
            <person name="de Jong P."/>
            <person name="Lindberg D.R."/>
            <person name="Seaver E.C."/>
            <person name="Weisblat D.A."/>
            <person name="Putnam N.H."/>
            <person name="Grigoriev I.V."/>
            <person name="Rokhsar D.S."/>
        </authorList>
    </citation>
    <scope>NUCLEOTIDE SEQUENCE</scope>
    <source>
        <strain evidence="3">I ESC-2004</strain>
    </source>
</reference>